<feature type="transmembrane region" description="Helical" evidence="17">
    <location>
        <begin position="12"/>
        <end position="33"/>
    </location>
</feature>
<evidence type="ECO:0000256" key="1">
    <source>
        <dbReference type="ARBA" id="ARBA00003701"/>
    </source>
</evidence>
<protein>
    <recommendedName>
        <fullName evidence="15">Microsomal glutathione S-transferase 1</fullName>
        <ecNumber evidence="5">2.5.1.18</ecNumber>
    </recommendedName>
</protein>
<dbReference type="SUPFAM" id="SSF161084">
    <property type="entry name" value="MAPEG domain-like"/>
    <property type="match status" value="1"/>
</dbReference>
<evidence type="ECO:0000256" key="6">
    <source>
        <dbReference type="ARBA" id="ARBA00022679"/>
    </source>
</evidence>
<comment type="function">
    <text evidence="1">Conjugation of reduced glutathione to a wide number of exogenous and endogenous hydrophobic electrophiles.</text>
</comment>
<evidence type="ECO:0000256" key="12">
    <source>
        <dbReference type="ARBA" id="ARBA00023128"/>
    </source>
</evidence>
<evidence type="ECO:0000256" key="2">
    <source>
        <dbReference type="ARBA" id="ARBA00004294"/>
    </source>
</evidence>
<dbReference type="PANTHER" id="PTHR10689">
    <property type="entry name" value="MICROSOMAL GLUTATHIONE S-TRANSFERASE 1"/>
    <property type="match status" value="1"/>
</dbReference>
<comment type="subcellular location">
    <subcellularLocation>
        <location evidence="3">Endoplasmic reticulum membrane</location>
        <topology evidence="3">Multi-pass membrane protein</topology>
    </subcellularLocation>
    <subcellularLocation>
        <location evidence="2">Mitochondrion outer membrane</location>
    </subcellularLocation>
</comment>
<dbReference type="GO" id="GO:0004364">
    <property type="term" value="F:glutathione transferase activity"/>
    <property type="evidence" value="ECO:0007669"/>
    <property type="project" value="UniProtKB-EC"/>
</dbReference>
<evidence type="ECO:0000256" key="10">
    <source>
        <dbReference type="ARBA" id="ARBA00022989"/>
    </source>
</evidence>
<evidence type="ECO:0000256" key="7">
    <source>
        <dbReference type="ARBA" id="ARBA00022692"/>
    </source>
</evidence>
<evidence type="ECO:0000256" key="14">
    <source>
        <dbReference type="ARBA" id="ARBA00038540"/>
    </source>
</evidence>
<dbReference type="AlphaFoldDB" id="A0A0L7R8U8"/>
<keyword evidence="10 17" id="KW-1133">Transmembrane helix</keyword>
<dbReference type="GO" id="GO:0005789">
    <property type="term" value="C:endoplasmic reticulum membrane"/>
    <property type="evidence" value="ECO:0007669"/>
    <property type="project" value="UniProtKB-SubCell"/>
</dbReference>
<evidence type="ECO:0000256" key="3">
    <source>
        <dbReference type="ARBA" id="ARBA00004477"/>
    </source>
</evidence>
<evidence type="ECO:0000313" key="19">
    <source>
        <dbReference type="Proteomes" id="UP000053825"/>
    </source>
</evidence>
<evidence type="ECO:0000313" key="18">
    <source>
        <dbReference type="EMBL" id="KOC67295.1"/>
    </source>
</evidence>
<dbReference type="InterPro" id="IPR001129">
    <property type="entry name" value="Membr-assoc_MAPEG"/>
</dbReference>
<keyword evidence="12" id="KW-0496">Mitochondrion</keyword>
<dbReference type="EMBL" id="KQ414630">
    <property type="protein sequence ID" value="KOC67295.1"/>
    <property type="molecule type" value="Genomic_DNA"/>
</dbReference>
<evidence type="ECO:0000256" key="15">
    <source>
        <dbReference type="ARBA" id="ARBA00039397"/>
    </source>
</evidence>
<keyword evidence="13 17" id="KW-0472">Membrane</keyword>
<comment type="subunit">
    <text evidence="14">Homotrimer; The trimer binds only one molecule of glutathione.</text>
</comment>
<dbReference type="InterPro" id="IPR023352">
    <property type="entry name" value="MAPEG-like_dom_sf"/>
</dbReference>
<keyword evidence="6" id="KW-0808">Transferase</keyword>
<feature type="transmembrane region" description="Helical" evidence="17">
    <location>
        <begin position="135"/>
        <end position="158"/>
    </location>
</feature>
<comment type="similarity">
    <text evidence="4">Belongs to the MAPEG family.</text>
</comment>
<evidence type="ECO:0000256" key="5">
    <source>
        <dbReference type="ARBA" id="ARBA00012452"/>
    </source>
</evidence>
<dbReference type="STRING" id="597456.A0A0L7R8U8"/>
<dbReference type="OrthoDB" id="193139at2759"/>
<reference evidence="18 19" key="1">
    <citation type="submission" date="2015-07" db="EMBL/GenBank/DDBJ databases">
        <title>The genome of Habropoda laboriosa.</title>
        <authorList>
            <person name="Pan H."/>
            <person name="Kapheim K."/>
        </authorList>
    </citation>
    <scope>NUCLEOTIDE SEQUENCE [LARGE SCALE GENOMIC DNA]</scope>
    <source>
        <strain evidence="18">0110345459</strain>
    </source>
</reference>
<evidence type="ECO:0000256" key="9">
    <source>
        <dbReference type="ARBA" id="ARBA00022824"/>
    </source>
</evidence>
<feature type="transmembrane region" description="Helical" evidence="17">
    <location>
        <begin position="107"/>
        <end position="123"/>
    </location>
</feature>
<keyword evidence="11" id="KW-0007">Acetylation</keyword>
<evidence type="ECO:0000256" key="11">
    <source>
        <dbReference type="ARBA" id="ARBA00022990"/>
    </source>
</evidence>
<evidence type="ECO:0000256" key="17">
    <source>
        <dbReference type="SAM" id="Phobius"/>
    </source>
</evidence>
<dbReference type="Gene3D" id="1.20.120.550">
    <property type="entry name" value="Membrane associated eicosanoid/glutathione metabolism-like domain"/>
    <property type="match status" value="1"/>
</dbReference>
<gene>
    <name evidence="18" type="ORF">WH47_00383</name>
</gene>
<proteinExistence type="inferred from homology"/>
<dbReference type="InterPro" id="IPR040162">
    <property type="entry name" value="MGST1-like"/>
</dbReference>
<sequence>MENNLVNEARELWAVYAWWSCVLVLKMNALTWFTGRIRVARQVIHSEEDRMWLKGPDIILCPTGGGHEDVDRIRSAHRHDLETVLPYLLITPIWLSTSPLFPLARAILPGFAIVSVSYTLLHMKIANLHHRYCKTILSVFQHTVLISMSAVSVLHYAFSTVRQ</sequence>
<comment type="catalytic activity">
    <reaction evidence="16">
        <text>RX + glutathione = an S-substituted glutathione + a halide anion + H(+)</text>
        <dbReference type="Rhea" id="RHEA:16437"/>
        <dbReference type="ChEBI" id="CHEBI:15378"/>
        <dbReference type="ChEBI" id="CHEBI:16042"/>
        <dbReference type="ChEBI" id="CHEBI:17792"/>
        <dbReference type="ChEBI" id="CHEBI:57925"/>
        <dbReference type="ChEBI" id="CHEBI:90779"/>
        <dbReference type="EC" id="2.5.1.18"/>
    </reaction>
    <physiologicalReaction direction="left-to-right" evidence="16">
        <dbReference type="Rhea" id="RHEA:16438"/>
    </physiologicalReaction>
</comment>
<dbReference type="Proteomes" id="UP000053825">
    <property type="component" value="Unassembled WGS sequence"/>
</dbReference>
<name>A0A0L7R8U8_9HYME</name>
<keyword evidence="19" id="KW-1185">Reference proteome</keyword>
<keyword evidence="7 17" id="KW-0812">Transmembrane</keyword>
<dbReference type="Pfam" id="PF01124">
    <property type="entry name" value="MAPEG"/>
    <property type="match status" value="1"/>
</dbReference>
<keyword evidence="9" id="KW-0256">Endoplasmic reticulum</keyword>
<accession>A0A0L7R8U8</accession>
<dbReference type="PANTHER" id="PTHR10689:SF6">
    <property type="entry name" value="MICROSOMAL GLUTATHIONE S-TRANSFERASE 1"/>
    <property type="match status" value="1"/>
</dbReference>
<dbReference type="EC" id="2.5.1.18" evidence="5"/>
<evidence type="ECO:0000256" key="8">
    <source>
        <dbReference type="ARBA" id="ARBA00022787"/>
    </source>
</evidence>
<dbReference type="GO" id="GO:0005741">
    <property type="term" value="C:mitochondrial outer membrane"/>
    <property type="evidence" value="ECO:0007669"/>
    <property type="project" value="UniProtKB-SubCell"/>
</dbReference>
<organism evidence="18 19">
    <name type="scientific">Habropoda laboriosa</name>
    <dbReference type="NCBI Taxonomy" id="597456"/>
    <lineage>
        <taxon>Eukaryota</taxon>
        <taxon>Metazoa</taxon>
        <taxon>Ecdysozoa</taxon>
        <taxon>Arthropoda</taxon>
        <taxon>Hexapoda</taxon>
        <taxon>Insecta</taxon>
        <taxon>Pterygota</taxon>
        <taxon>Neoptera</taxon>
        <taxon>Endopterygota</taxon>
        <taxon>Hymenoptera</taxon>
        <taxon>Apocrita</taxon>
        <taxon>Aculeata</taxon>
        <taxon>Apoidea</taxon>
        <taxon>Anthophila</taxon>
        <taxon>Apidae</taxon>
        <taxon>Habropoda</taxon>
    </lineage>
</organism>
<evidence type="ECO:0000256" key="16">
    <source>
        <dbReference type="ARBA" id="ARBA00049385"/>
    </source>
</evidence>
<keyword evidence="8" id="KW-1000">Mitochondrion outer membrane</keyword>
<evidence type="ECO:0000256" key="4">
    <source>
        <dbReference type="ARBA" id="ARBA00010459"/>
    </source>
</evidence>
<evidence type="ECO:0000256" key="13">
    <source>
        <dbReference type="ARBA" id="ARBA00023136"/>
    </source>
</evidence>